<evidence type="ECO:0000259" key="1">
    <source>
        <dbReference type="Pfam" id="PF07728"/>
    </source>
</evidence>
<organism evidence="2 3">
    <name type="scientific">Caulobacter endophyticus</name>
    <dbReference type="NCBI Taxonomy" id="2172652"/>
    <lineage>
        <taxon>Bacteria</taxon>
        <taxon>Pseudomonadati</taxon>
        <taxon>Pseudomonadota</taxon>
        <taxon>Alphaproteobacteria</taxon>
        <taxon>Caulobacterales</taxon>
        <taxon>Caulobacteraceae</taxon>
        <taxon>Caulobacter</taxon>
    </lineage>
</organism>
<dbReference type="PANTHER" id="PTHR37291">
    <property type="entry name" value="5-METHYLCYTOSINE-SPECIFIC RESTRICTION ENZYME B"/>
    <property type="match status" value="1"/>
</dbReference>
<dbReference type="InterPro" id="IPR052934">
    <property type="entry name" value="Methyl-DNA_Rec/Restrict_Enz"/>
</dbReference>
<protein>
    <recommendedName>
        <fullName evidence="1">ATPase dynein-related AAA domain-containing protein</fullName>
    </recommendedName>
</protein>
<sequence length="444" mass="48367">MAVMKVFAGPPGTGKTWSAAREAVRILRPGIAPKDVQSVHEELVKEGRIIWVTFHPSYSYEDFVEGFRPEETPAGNVAYSIVPGPFLRACQAASAAVSANRFHVGQELGRYRVTHVEAGGLVLATIANNRRDAIESEEPAQGYVDFWTLARLADMKVPVKDLRIPGKENDRKKEVAAAVGLPSTFWTNAGRHAAVYEALQQEGAAVEAAEVVLVIDEINRADLSRVFGELITLLEFDKRQGATEARQVSLTYSGKPLSVPAQLSIIGTMNTADKSLSAVDLALRRRFEFEMVPPDPSLTPTAYGGVNVRALFTGLNRHLAALNGSENLIGHADYMESKLEDLREREGYTADEDGRLKALAHTLRKKAVPFLVDLFRSDWTQVEFVVGEGFFEVDDLGDLGAKLQDLGHHEAAALVEPAGWWNPAGGDWSADKLRAALPAAVATV</sequence>
<proteinExistence type="predicted"/>
<dbReference type="SUPFAM" id="SSF52540">
    <property type="entry name" value="P-loop containing nucleoside triphosphate hydrolases"/>
    <property type="match status" value="1"/>
</dbReference>
<dbReference type="GO" id="GO:0016887">
    <property type="term" value="F:ATP hydrolysis activity"/>
    <property type="evidence" value="ECO:0007669"/>
    <property type="project" value="InterPro"/>
</dbReference>
<feature type="domain" description="ATPase dynein-related AAA" evidence="1">
    <location>
        <begin position="209"/>
        <end position="287"/>
    </location>
</feature>
<dbReference type="Gene3D" id="3.40.50.300">
    <property type="entry name" value="P-loop containing nucleotide triphosphate hydrolases"/>
    <property type="match status" value="1"/>
</dbReference>
<reference evidence="2 3" key="1">
    <citation type="submission" date="2018-04" db="EMBL/GenBank/DDBJ databases">
        <title>The genome sequence of Caulobacter sp. 744.</title>
        <authorList>
            <person name="Gao J."/>
            <person name="Sun J."/>
        </authorList>
    </citation>
    <scope>NUCLEOTIDE SEQUENCE [LARGE SCALE GENOMIC DNA]</scope>
    <source>
        <strain evidence="2 3">774</strain>
    </source>
</reference>
<dbReference type="AlphaFoldDB" id="A0A2T9KCE6"/>
<dbReference type="Pfam" id="PF07728">
    <property type="entry name" value="AAA_5"/>
    <property type="match status" value="1"/>
</dbReference>
<name>A0A2T9KCE6_9CAUL</name>
<dbReference type="EMBL" id="QDKQ01000016">
    <property type="protein sequence ID" value="PVM93637.1"/>
    <property type="molecule type" value="Genomic_DNA"/>
</dbReference>
<dbReference type="RefSeq" id="WP_109099444.1">
    <property type="nucleotide sequence ID" value="NZ_QDKQ01000016.1"/>
</dbReference>
<keyword evidence="3" id="KW-1185">Reference proteome</keyword>
<gene>
    <name evidence="2" type="ORF">DDF67_02825</name>
</gene>
<dbReference type="InterPro" id="IPR011704">
    <property type="entry name" value="ATPase_dyneun-rel_AAA"/>
</dbReference>
<evidence type="ECO:0000313" key="2">
    <source>
        <dbReference type="EMBL" id="PVM93637.1"/>
    </source>
</evidence>
<dbReference type="OrthoDB" id="9781481at2"/>
<dbReference type="GO" id="GO:0005524">
    <property type="term" value="F:ATP binding"/>
    <property type="evidence" value="ECO:0007669"/>
    <property type="project" value="InterPro"/>
</dbReference>
<dbReference type="PANTHER" id="PTHR37291:SF1">
    <property type="entry name" value="TYPE IV METHYL-DIRECTED RESTRICTION ENZYME ECOKMCRB SUBUNIT"/>
    <property type="match status" value="1"/>
</dbReference>
<accession>A0A2T9KCE6</accession>
<comment type="caution">
    <text evidence="2">The sequence shown here is derived from an EMBL/GenBank/DDBJ whole genome shotgun (WGS) entry which is preliminary data.</text>
</comment>
<dbReference type="Proteomes" id="UP000245073">
    <property type="component" value="Unassembled WGS sequence"/>
</dbReference>
<evidence type="ECO:0000313" key="3">
    <source>
        <dbReference type="Proteomes" id="UP000245073"/>
    </source>
</evidence>
<dbReference type="InterPro" id="IPR027417">
    <property type="entry name" value="P-loop_NTPase"/>
</dbReference>